<gene>
    <name evidence="14" type="ORF">UFOPK3733_01639</name>
</gene>
<evidence type="ECO:0000259" key="12">
    <source>
        <dbReference type="Pfam" id="PF01578"/>
    </source>
</evidence>
<dbReference type="PRINTS" id="PR01410">
    <property type="entry name" value="CCBIOGENESIS"/>
</dbReference>
<dbReference type="PANTHER" id="PTHR43653:SF1">
    <property type="entry name" value="CYTOCHROME C-TYPE BIOGENESIS PROTEIN CCMF"/>
    <property type="match status" value="1"/>
</dbReference>
<keyword evidence="4" id="KW-0997">Cell inner membrane</keyword>
<evidence type="ECO:0000256" key="11">
    <source>
        <dbReference type="SAM" id="Phobius"/>
    </source>
</evidence>
<feature type="transmembrane region" description="Helical" evidence="11">
    <location>
        <begin position="486"/>
        <end position="505"/>
    </location>
</feature>
<evidence type="ECO:0000256" key="7">
    <source>
        <dbReference type="ARBA" id="ARBA00022989"/>
    </source>
</evidence>
<feature type="transmembrane region" description="Helical" evidence="11">
    <location>
        <begin position="428"/>
        <end position="447"/>
    </location>
</feature>
<evidence type="ECO:0000256" key="6">
    <source>
        <dbReference type="ARBA" id="ARBA00022748"/>
    </source>
</evidence>
<evidence type="ECO:0000256" key="5">
    <source>
        <dbReference type="ARBA" id="ARBA00022692"/>
    </source>
</evidence>
<dbReference type="GO" id="GO:0020037">
    <property type="term" value="F:heme binding"/>
    <property type="evidence" value="ECO:0007669"/>
    <property type="project" value="InterPro"/>
</dbReference>
<comment type="similarity">
    <text evidence="2">Belongs to the CcmF/CycK/Ccl1/NrfE/CcsA family.</text>
</comment>
<feature type="transmembrane region" description="Helical" evidence="11">
    <location>
        <begin position="354"/>
        <end position="378"/>
    </location>
</feature>
<evidence type="ECO:0000256" key="9">
    <source>
        <dbReference type="ARBA" id="ARBA00037230"/>
    </source>
</evidence>
<feature type="region of interest" description="Disordered" evidence="10">
    <location>
        <begin position="648"/>
        <end position="674"/>
    </location>
</feature>
<evidence type="ECO:0000313" key="14">
    <source>
        <dbReference type="EMBL" id="CAB4946867.1"/>
    </source>
</evidence>
<dbReference type="PANTHER" id="PTHR43653">
    <property type="entry name" value="CYTOCHROME C ASSEMBLY PROTEIN-RELATED"/>
    <property type="match status" value="1"/>
</dbReference>
<proteinExistence type="inferred from homology"/>
<name>A0A6J7JUY6_9ZZZZ</name>
<dbReference type="InterPro" id="IPR003567">
    <property type="entry name" value="Cyt_c_biogenesis"/>
</dbReference>
<dbReference type="Pfam" id="PF01578">
    <property type="entry name" value="Cytochrom_C_asm"/>
    <property type="match status" value="1"/>
</dbReference>
<sequence>MNVALGRAGVTLGLAAALLGAITVGYGLIRRRPDLIRLSRFYAALVLLGGVLAFIAMERALITRDFTVKFVADNGSTKTPALYNFATLWGALEGSIILWSMILGGYLMAVVIKFRRRLADPLVGWALFTMLLVALFFFYLMAGPANPFRNFSPPPGFDGPGPNPLLQNHPLMAFHPPMLYLGYVGFTVPFAFAIAALVTGRVGEGWLLATRRWTLIAWGFLTVGIILGAWWSYEVLGWGGYWAWDPVENASFMPWLTGTAYLHSVLVQERRGMLRVWNISLLCATFSLTILGTFITRSGVLESVHAFTSSSIGPTLLAFFAVIVLVTVVLIGWRGDRLRSPGRIDSPISREGAFLANNVLFGAFAFVILMGTVFPLIVEALNNDRISIGVPYFSRMTMPIGLALLFLMAIAPVLPWRKASGELLRHRLLWPAWIGVGAMVLSVVLGARGLAPVIAFGLGGFAGGSAGRQLVLAARRQGLRGLVGRANGGMVVHLGVVIIAVAFAASSSYVRQAEFTLQVGQSAEFSGHVLTFEGTNLKQESAKSVQQALVRIDGTGPWAPALNKFANGSQTIGTPSVRSTLIDDVALSVIDIKGTDAPVLTLRVTVQPLIIWLWIGGAVMALGTLLAVFPGRRRNPLDPVSAGTAAGAVAGAGSGPSGVRPSMAGADSTEPLAP</sequence>
<feature type="transmembrane region" description="Helical" evidence="11">
    <location>
        <begin position="251"/>
        <end position="267"/>
    </location>
</feature>
<evidence type="ECO:0000256" key="10">
    <source>
        <dbReference type="SAM" id="MobiDB-lite"/>
    </source>
</evidence>
<accession>A0A6J7JUY6</accession>
<keyword evidence="6" id="KW-0201">Cytochrome c-type biogenesis</keyword>
<reference evidence="14" key="1">
    <citation type="submission" date="2020-05" db="EMBL/GenBank/DDBJ databases">
        <authorList>
            <person name="Chiriac C."/>
            <person name="Salcher M."/>
            <person name="Ghai R."/>
            <person name="Kavagutti S V."/>
        </authorList>
    </citation>
    <scope>NUCLEOTIDE SEQUENCE</scope>
</reference>
<feature type="transmembrane region" description="Helical" evidence="11">
    <location>
        <begin position="398"/>
        <end position="416"/>
    </location>
</feature>
<keyword evidence="7 11" id="KW-1133">Transmembrane helix</keyword>
<keyword evidence="8 11" id="KW-0472">Membrane</keyword>
<feature type="transmembrane region" description="Helical" evidence="11">
    <location>
        <begin position="180"/>
        <end position="200"/>
    </location>
</feature>
<dbReference type="AlphaFoldDB" id="A0A6J7JUY6"/>
<organism evidence="14">
    <name type="scientific">freshwater metagenome</name>
    <dbReference type="NCBI Taxonomy" id="449393"/>
    <lineage>
        <taxon>unclassified sequences</taxon>
        <taxon>metagenomes</taxon>
        <taxon>ecological metagenomes</taxon>
    </lineage>
</organism>
<protein>
    <submittedName>
        <fullName evidence="14">Unannotated protein</fullName>
    </submittedName>
</protein>
<dbReference type="GO" id="GO:0015232">
    <property type="term" value="F:heme transmembrane transporter activity"/>
    <property type="evidence" value="ECO:0007669"/>
    <property type="project" value="InterPro"/>
</dbReference>
<dbReference type="EMBL" id="CAFBNC010000098">
    <property type="protein sequence ID" value="CAB4946867.1"/>
    <property type="molecule type" value="Genomic_DNA"/>
</dbReference>
<feature type="transmembrane region" description="Helical" evidence="11">
    <location>
        <begin position="41"/>
        <end position="62"/>
    </location>
</feature>
<dbReference type="GO" id="GO:0005886">
    <property type="term" value="C:plasma membrane"/>
    <property type="evidence" value="ECO:0007669"/>
    <property type="project" value="UniProtKB-SubCell"/>
</dbReference>
<dbReference type="PRINTS" id="PR01411">
    <property type="entry name" value="CCMFBIOGNSIS"/>
</dbReference>
<feature type="transmembrane region" description="Helical" evidence="11">
    <location>
        <begin position="609"/>
        <end position="629"/>
    </location>
</feature>
<dbReference type="InterPro" id="IPR003568">
    <property type="entry name" value="Cyt_c_biogenesis_CcmF"/>
</dbReference>
<evidence type="ECO:0000256" key="1">
    <source>
        <dbReference type="ARBA" id="ARBA00004429"/>
    </source>
</evidence>
<feature type="transmembrane region" description="Helical" evidence="11">
    <location>
        <begin position="82"/>
        <end position="110"/>
    </location>
</feature>
<feature type="domain" description="Cytochrome c-type biogenesis protein CcmF C-terminal" evidence="13">
    <location>
        <begin position="317"/>
        <end position="628"/>
    </location>
</feature>
<dbReference type="GO" id="GO:0017004">
    <property type="term" value="P:cytochrome complex assembly"/>
    <property type="evidence" value="ECO:0007669"/>
    <property type="project" value="UniProtKB-KW"/>
</dbReference>
<feature type="transmembrane region" description="Helical" evidence="11">
    <location>
        <begin position="6"/>
        <end position="29"/>
    </location>
</feature>
<evidence type="ECO:0000256" key="8">
    <source>
        <dbReference type="ARBA" id="ARBA00023136"/>
    </source>
</evidence>
<keyword evidence="3" id="KW-1003">Cell membrane</keyword>
<evidence type="ECO:0000259" key="13">
    <source>
        <dbReference type="Pfam" id="PF16327"/>
    </source>
</evidence>
<evidence type="ECO:0000256" key="4">
    <source>
        <dbReference type="ARBA" id="ARBA00022519"/>
    </source>
</evidence>
<feature type="transmembrane region" description="Helical" evidence="11">
    <location>
        <begin position="312"/>
        <end position="333"/>
    </location>
</feature>
<feature type="domain" description="Cytochrome c assembly protein" evidence="12">
    <location>
        <begin position="89"/>
        <end position="298"/>
    </location>
</feature>
<evidence type="ECO:0000256" key="3">
    <source>
        <dbReference type="ARBA" id="ARBA00022475"/>
    </source>
</evidence>
<dbReference type="Pfam" id="PF16327">
    <property type="entry name" value="CcmF_C"/>
    <property type="match status" value="1"/>
</dbReference>
<keyword evidence="5 11" id="KW-0812">Transmembrane</keyword>
<feature type="transmembrane region" description="Helical" evidence="11">
    <location>
        <begin position="122"/>
        <end position="142"/>
    </location>
</feature>
<comment type="function">
    <text evidence="9">Required for the biogenesis of c-type cytochromes. Possible subunit of a heme lyase.</text>
</comment>
<feature type="transmembrane region" description="Helical" evidence="11">
    <location>
        <begin position="279"/>
        <end position="300"/>
    </location>
</feature>
<dbReference type="InterPro" id="IPR002541">
    <property type="entry name" value="Cyt_c_assembly"/>
</dbReference>
<dbReference type="InterPro" id="IPR032523">
    <property type="entry name" value="CcmF_C"/>
</dbReference>
<evidence type="ECO:0000256" key="2">
    <source>
        <dbReference type="ARBA" id="ARBA00009186"/>
    </source>
</evidence>
<comment type="subcellular location">
    <subcellularLocation>
        <location evidence="1">Cell inner membrane</location>
        <topology evidence="1">Multi-pass membrane protein</topology>
    </subcellularLocation>
</comment>
<feature type="transmembrane region" description="Helical" evidence="11">
    <location>
        <begin position="212"/>
        <end position="231"/>
    </location>
</feature>